<keyword evidence="2" id="KW-1185">Reference proteome</keyword>
<accession>A0ABY5PKH9</accession>
<organism evidence="1 2">
    <name type="scientific">Svornostia abyssi</name>
    <dbReference type="NCBI Taxonomy" id="2898438"/>
    <lineage>
        <taxon>Bacteria</taxon>
        <taxon>Bacillati</taxon>
        <taxon>Actinomycetota</taxon>
        <taxon>Thermoleophilia</taxon>
        <taxon>Solirubrobacterales</taxon>
        <taxon>Baekduiaceae</taxon>
        <taxon>Svornostia</taxon>
    </lineage>
</organism>
<gene>
    <name evidence="1" type="ORF">LRS13_06585</name>
</gene>
<proteinExistence type="predicted"/>
<reference evidence="2" key="1">
    <citation type="submission" date="2021-11" db="EMBL/GenBank/DDBJ databases">
        <title>Cultivation dependent microbiological survey of springs from the worlds oldest radium mine currently devoted to the extraction of radon-saturated water.</title>
        <authorList>
            <person name="Kapinusova G."/>
            <person name="Smrhova T."/>
            <person name="Strejcek M."/>
            <person name="Suman J."/>
            <person name="Jani K."/>
            <person name="Pajer P."/>
            <person name="Uhlik O."/>
        </authorList>
    </citation>
    <scope>NUCLEOTIDE SEQUENCE [LARGE SCALE GENOMIC DNA]</scope>
    <source>
        <strain evidence="2">J379</strain>
    </source>
</reference>
<dbReference type="Proteomes" id="UP001058860">
    <property type="component" value="Chromosome"/>
</dbReference>
<dbReference type="RefSeq" id="WP_353865651.1">
    <property type="nucleotide sequence ID" value="NZ_CP088295.1"/>
</dbReference>
<evidence type="ECO:0000313" key="1">
    <source>
        <dbReference type="EMBL" id="UUY05189.1"/>
    </source>
</evidence>
<name>A0ABY5PKH9_9ACTN</name>
<sequence>MAVTNGPRILLYRHENPDQALELNCANARETGSALLDALRYPSPRYD</sequence>
<evidence type="ECO:0000313" key="2">
    <source>
        <dbReference type="Proteomes" id="UP001058860"/>
    </source>
</evidence>
<dbReference type="EMBL" id="CP088295">
    <property type="protein sequence ID" value="UUY05189.1"/>
    <property type="molecule type" value="Genomic_DNA"/>
</dbReference>
<protein>
    <submittedName>
        <fullName evidence="1">Uncharacterized protein</fullName>
    </submittedName>
</protein>